<feature type="transmembrane region" description="Helical" evidence="1">
    <location>
        <begin position="155"/>
        <end position="175"/>
    </location>
</feature>
<dbReference type="EMBL" id="QTSU01000005">
    <property type="protein sequence ID" value="RDZ25974.1"/>
    <property type="molecule type" value="Genomic_DNA"/>
</dbReference>
<dbReference type="AlphaFoldDB" id="A0A371JWI6"/>
<gene>
    <name evidence="2" type="ORF">DX914_19105</name>
</gene>
<evidence type="ECO:0000313" key="3">
    <source>
        <dbReference type="Proteomes" id="UP000264492"/>
    </source>
</evidence>
<dbReference type="Proteomes" id="UP000264492">
    <property type="component" value="Unassembled WGS sequence"/>
</dbReference>
<evidence type="ECO:0000313" key="2">
    <source>
        <dbReference type="EMBL" id="RDZ25974.1"/>
    </source>
</evidence>
<keyword evidence="1" id="KW-1133">Transmembrane helix</keyword>
<proteinExistence type="predicted"/>
<accession>A0A371JWI6</accession>
<evidence type="ECO:0000256" key="1">
    <source>
        <dbReference type="SAM" id="Phobius"/>
    </source>
</evidence>
<feature type="transmembrane region" description="Helical" evidence="1">
    <location>
        <begin position="128"/>
        <end position="149"/>
    </location>
</feature>
<comment type="caution">
    <text evidence="2">The sequence shown here is derived from an EMBL/GenBank/DDBJ whole genome shotgun (WGS) entry which is preliminary data.</text>
</comment>
<dbReference type="OrthoDB" id="5976849at2"/>
<feature type="transmembrane region" description="Helical" evidence="1">
    <location>
        <begin position="12"/>
        <end position="32"/>
    </location>
</feature>
<sequence length="209" mass="24074">MKEILDAGGTSFLIPVVLALVVLYAIRGLNGLHSRKYQNRKEFLEVWDNTRIQDDLWLEVTVRHLFGAYLPARVVHLALAQPNKSESLLQLSELWDLFDYDPETETVRWRRKRHATVKRRRTMWRLMFAAYFISAFAAVGSGIAAAHFGPGTFVGWVWGGFAVVCAFVALVNVWNEDGFRTSITRGDYWMNRINRTADKARKRPQGRED</sequence>
<reference evidence="2 3" key="1">
    <citation type="submission" date="2018-08" db="EMBL/GenBank/DDBJ databases">
        <title>Lysobacter sp. zong2l5, whole genome shotgun sequence.</title>
        <authorList>
            <person name="Zhang X."/>
            <person name="Feng G."/>
            <person name="Zhu H."/>
        </authorList>
    </citation>
    <scope>NUCLEOTIDE SEQUENCE [LARGE SCALE GENOMIC DNA]</scope>
    <source>
        <strain evidence="3">zong2l5</strain>
    </source>
</reference>
<dbReference type="RefSeq" id="WP_115861822.1">
    <property type="nucleotide sequence ID" value="NZ_QTSU01000005.1"/>
</dbReference>
<protein>
    <submittedName>
        <fullName evidence="2">Uncharacterized protein</fullName>
    </submittedName>
</protein>
<organism evidence="2 3">
    <name type="scientific">Lysobacter silvisoli</name>
    <dbReference type="NCBI Taxonomy" id="2293254"/>
    <lineage>
        <taxon>Bacteria</taxon>
        <taxon>Pseudomonadati</taxon>
        <taxon>Pseudomonadota</taxon>
        <taxon>Gammaproteobacteria</taxon>
        <taxon>Lysobacterales</taxon>
        <taxon>Lysobacteraceae</taxon>
        <taxon>Lysobacter</taxon>
    </lineage>
</organism>
<keyword evidence="1" id="KW-0472">Membrane</keyword>
<name>A0A371JWI6_9GAMM</name>
<keyword evidence="1" id="KW-0812">Transmembrane</keyword>
<keyword evidence="3" id="KW-1185">Reference proteome</keyword>